<reference evidence="2 3" key="1">
    <citation type="submission" date="2015-01" db="EMBL/GenBank/DDBJ databases">
        <title>Evolution of Trichinella species and genotypes.</title>
        <authorList>
            <person name="Korhonen P.K."/>
            <person name="Edoardo P."/>
            <person name="Giuseppe L.R."/>
            <person name="Gasser R.B."/>
        </authorList>
    </citation>
    <scope>NUCLEOTIDE SEQUENCE [LARGE SCALE GENOMIC DNA]</scope>
    <source>
        <strain evidence="2">ISS1029</strain>
    </source>
</reference>
<dbReference type="Proteomes" id="UP000055024">
    <property type="component" value="Unassembled WGS sequence"/>
</dbReference>
<organism evidence="2 3">
    <name type="scientific">Trichinella zimbabwensis</name>
    <dbReference type="NCBI Taxonomy" id="268475"/>
    <lineage>
        <taxon>Eukaryota</taxon>
        <taxon>Metazoa</taxon>
        <taxon>Ecdysozoa</taxon>
        <taxon>Nematoda</taxon>
        <taxon>Enoplea</taxon>
        <taxon>Dorylaimia</taxon>
        <taxon>Trichinellida</taxon>
        <taxon>Trichinellidae</taxon>
        <taxon>Trichinella</taxon>
    </lineage>
</organism>
<dbReference type="AlphaFoldDB" id="A0A0V1GL12"/>
<evidence type="ECO:0000256" key="1">
    <source>
        <dbReference type="SAM" id="MobiDB-lite"/>
    </source>
</evidence>
<name>A0A0V1GL12_9BILA</name>
<keyword evidence="3" id="KW-1185">Reference proteome</keyword>
<gene>
    <name evidence="2" type="ORF">T11_11446</name>
</gene>
<evidence type="ECO:0000313" key="2">
    <source>
        <dbReference type="EMBL" id="KRY98924.1"/>
    </source>
</evidence>
<evidence type="ECO:0000313" key="3">
    <source>
        <dbReference type="Proteomes" id="UP000055024"/>
    </source>
</evidence>
<comment type="caution">
    <text evidence="2">The sequence shown here is derived from an EMBL/GenBank/DDBJ whole genome shotgun (WGS) entry which is preliminary data.</text>
</comment>
<protein>
    <submittedName>
        <fullName evidence="2">Uncharacterized protein</fullName>
    </submittedName>
</protein>
<feature type="compositionally biased region" description="Basic and acidic residues" evidence="1">
    <location>
        <begin position="16"/>
        <end position="26"/>
    </location>
</feature>
<proteinExistence type="predicted"/>
<feature type="region of interest" description="Disordered" evidence="1">
    <location>
        <begin position="1"/>
        <end position="33"/>
    </location>
</feature>
<dbReference type="EMBL" id="JYDP01001097">
    <property type="protein sequence ID" value="KRY98924.1"/>
    <property type="molecule type" value="Genomic_DNA"/>
</dbReference>
<accession>A0A0V1GL12</accession>
<sequence length="33" mass="3642">MDGHYARSVKSGLSKIETHNANECESQKTLAHV</sequence>